<organism evidence="6 7">
    <name type="scientific">Dactylosporangium matsuzakiense</name>
    <dbReference type="NCBI Taxonomy" id="53360"/>
    <lineage>
        <taxon>Bacteria</taxon>
        <taxon>Bacillati</taxon>
        <taxon>Actinomycetota</taxon>
        <taxon>Actinomycetes</taxon>
        <taxon>Micromonosporales</taxon>
        <taxon>Micromonosporaceae</taxon>
        <taxon>Dactylosporangium</taxon>
    </lineage>
</organism>
<dbReference type="Gene3D" id="1.10.357.10">
    <property type="entry name" value="Tetracycline Repressor, domain 2"/>
    <property type="match status" value="1"/>
</dbReference>
<accession>A0A9W6KJF6</accession>
<dbReference type="InterPro" id="IPR050109">
    <property type="entry name" value="HTH-type_TetR-like_transc_reg"/>
</dbReference>
<protein>
    <submittedName>
        <fullName evidence="6">TetR family transcriptional regulator</fullName>
    </submittedName>
</protein>
<dbReference type="PANTHER" id="PTHR30055">
    <property type="entry name" value="HTH-TYPE TRANSCRIPTIONAL REGULATOR RUTR"/>
    <property type="match status" value="1"/>
</dbReference>
<feature type="DNA-binding region" description="H-T-H motif" evidence="4">
    <location>
        <begin position="17"/>
        <end position="36"/>
    </location>
</feature>
<keyword evidence="3" id="KW-0804">Transcription</keyword>
<dbReference type="Pfam" id="PF00440">
    <property type="entry name" value="TetR_N"/>
    <property type="match status" value="1"/>
</dbReference>
<keyword evidence="1" id="KW-0805">Transcription regulation</keyword>
<evidence type="ECO:0000259" key="5">
    <source>
        <dbReference type="PROSITE" id="PS50977"/>
    </source>
</evidence>
<dbReference type="EMBL" id="BSFP01000023">
    <property type="protein sequence ID" value="GLL02313.1"/>
    <property type="molecule type" value="Genomic_DNA"/>
</dbReference>
<evidence type="ECO:0000256" key="4">
    <source>
        <dbReference type="PROSITE-ProRule" id="PRU00335"/>
    </source>
</evidence>
<sequence length="213" mass="22696">MEVAARLLREQGAAAVTVRAVAQEAGLQAPTIYRFFEDKDALLDAVAEHVLATYVADKVRTASLADPVEDLRAGWRTQIEFGLANGALFTLMSDLTRTRPSPAAEAGYEVLRARVHRIAAAGRLRVPEDRAIALLRAAGTGAVLTILSTPPEDRDPTLADDMLTAVLGVLLNDAPAVPPDNATALAVAFRAVVPTLPTLTPAERSLLGEWLTR</sequence>
<dbReference type="PANTHER" id="PTHR30055:SF234">
    <property type="entry name" value="HTH-TYPE TRANSCRIPTIONAL REGULATOR BETI"/>
    <property type="match status" value="1"/>
</dbReference>
<comment type="caution">
    <text evidence="6">The sequence shown here is derived from an EMBL/GenBank/DDBJ whole genome shotgun (WGS) entry which is preliminary data.</text>
</comment>
<keyword evidence="2 4" id="KW-0238">DNA-binding</keyword>
<name>A0A9W6KJF6_9ACTN</name>
<feature type="domain" description="HTH tetR-type" evidence="5">
    <location>
        <begin position="1"/>
        <end position="54"/>
    </location>
</feature>
<dbReference type="GO" id="GO:0000976">
    <property type="term" value="F:transcription cis-regulatory region binding"/>
    <property type="evidence" value="ECO:0007669"/>
    <property type="project" value="TreeGrafter"/>
</dbReference>
<evidence type="ECO:0000256" key="3">
    <source>
        <dbReference type="ARBA" id="ARBA00023163"/>
    </source>
</evidence>
<evidence type="ECO:0000313" key="7">
    <source>
        <dbReference type="Proteomes" id="UP001143480"/>
    </source>
</evidence>
<keyword evidence="7" id="KW-1185">Reference proteome</keyword>
<reference evidence="6" key="2">
    <citation type="submission" date="2023-01" db="EMBL/GenBank/DDBJ databases">
        <authorList>
            <person name="Sun Q."/>
            <person name="Evtushenko L."/>
        </authorList>
    </citation>
    <scope>NUCLEOTIDE SEQUENCE</scope>
    <source>
        <strain evidence="6">VKM Ac-1321</strain>
    </source>
</reference>
<dbReference type="Proteomes" id="UP001143480">
    <property type="component" value="Unassembled WGS sequence"/>
</dbReference>
<evidence type="ECO:0000313" key="6">
    <source>
        <dbReference type="EMBL" id="GLL02313.1"/>
    </source>
</evidence>
<dbReference type="AlphaFoldDB" id="A0A9W6KJF6"/>
<dbReference type="PROSITE" id="PS50977">
    <property type="entry name" value="HTH_TETR_2"/>
    <property type="match status" value="1"/>
</dbReference>
<dbReference type="GO" id="GO:0003700">
    <property type="term" value="F:DNA-binding transcription factor activity"/>
    <property type="evidence" value="ECO:0007669"/>
    <property type="project" value="TreeGrafter"/>
</dbReference>
<evidence type="ECO:0000256" key="1">
    <source>
        <dbReference type="ARBA" id="ARBA00023015"/>
    </source>
</evidence>
<dbReference type="InterPro" id="IPR009057">
    <property type="entry name" value="Homeodomain-like_sf"/>
</dbReference>
<evidence type="ECO:0000256" key="2">
    <source>
        <dbReference type="ARBA" id="ARBA00023125"/>
    </source>
</evidence>
<gene>
    <name evidence="6" type="ORF">GCM10017581_040550</name>
</gene>
<dbReference type="SUPFAM" id="SSF46689">
    <property type="entry name" value="Homeodomain-like"/>
    <property type="match status" value="1"/>
</dbReference>
<dbReference type="InterPro" id="IPR001647">
    <property type="entry name" value="HTH_TetR"/>
</dbReference>
<reference evidence="6" key="1">
    <citation type="journal article" date="2014" name="Int. J. Syst. Evol. Microbiol.">
        <title>Complete genome sequence of Corynebacterium casei LMG S-19264T (=DSM 44701T), isolated from a smear-ripened cheese.</title>
        <authorList>
            <consortium name="US DOE Joint Genome Institute (JGI-PGF)"/>
            <person name="Walter F."/>
            <person name="Albersmeier A."/>
            <person name="Kalinowski J."/>
            <person name="Ruckert C."/>
        </authorList>
    </citation>
    <scope>NUCLEOTIDE SEQUENCE</scope>
    <source>
        <strain evidence="6">VKM Ac-1321</strain>
    </source>
</reference>
<dbReference type="Gene3D" id="1.10.10.60">
    <property type="entry name" value="Homeodomain-like"/>
    <property type="match status" value="1"/>
</dbReference>
<proteinExistence type="predicted"/>